<reference evidence="2" key="1">
    <citation type="submission" date="2020-09" db="EMBL/GenBank/DDBJ databases">
        <title>Taishania pollutisoli gen. nov., sp. nov., Isolated from Tetrabromobisphenol A-Contaminated Soil.</title>
        <authorList>
            <person name="Chen Q."/>
        </authorList>
    </citation>
    <scope>NUCLEOTIDE SEQUENCE</scope>
    <source>
        <strain evidence="2">CZZ-1</strain>
    </source>
</reference>
<dbReference type="PROSITE" id="PS50093">
    <property type="entry name" value="PKD"/>
    <property type="match status" value="1"/>
</dbReference>
<dbReference type="Pfam" id="PF18911">
    <property type="entry name" value="PKD_4"/>
    <property type="match status" value="1"/>
</dbReference>
<dbReference type="CDD" id="cd00146">
    <property type="entry name" value="PKD"/>
    <property type="match status" value="1"/>
</dbReference>
<accession>A0A8J6PEE0</accession>
<dbReference type="Pfam" id="PF19408">
    <property type="entry name" value="PKD_6"/>
    <property type="match status" value="1"/>
</dbReference>
<dbReference type="SMART" id="SM00089">
    <property type="entry name" value="PKD"/>
    <property type="match status" value="2"/>
</dbReference>
<dbReference type="Pfam" id="PF13585">
    <property type="entry name" value="CHU_C"/>
    <property type="match status" value="1"/>
</dbReference>
<sequence length="815" mass="85538">MNSILFFHFLRKIWLILPLLIISNNGFSQVTIGFQGGEPGDSWGYTSTGASALALSEATTTFNKVTGTRSLVAGGTTGGGNCFAGGSGNGTSIAHTFTFDVLDITSSSAEVRTLTFSWGNRFPVCSGTGWDSGENLVFIAYHDGIAQPPVTLANGYNNAAFSINSNQYTWTVPACVTSFYFVLSVTANRADELLFIDDVRLTTPQIIPPLIQPSPVTGAVTVCEGTVETYHVTAQSGTSYTWSGLPAGSAFTTPNGTNSITVDWGTAPAGTYTLTVTPFNNCPVNGPSRTIDVTILGVPAVTIIPTGTVTICPGDSVLLTASGDPGNYTWSDGTIGDELYVTNVGDYFVTLMNACGTAVSDTVSVVISNVPVAQVSGTNFFCPGDSVLLTATGGTSYVWSDGQMTTSIYVHTPGNYTVTSSNSCGTTVSDPFFVSQGTLPAAQLAGGNTFCEGDSVLLTATGGDSYLWSTGATGNTIYVTSPGSYFVTASNACGQSVSTTITVTEVLLPTPVITGNSSFCPGESLVLTATGGTSYLWSTGATGNTITVNTPGNYTVTSSNQCGTVQSPVFPVIQLSNPDAAINGTFVICPGETVALTASGGDNYLWSNGETTPVITISQAGTYTVTVANACGSDQATVTVISSGITADFSFDQTYGVPVSVTFQNESSQDALSHYWNFGNGQTATTMHTETAYNSEGVYQVILTVTDALECTSSHSEWITVKDIPSVIEVPNVFSPNNDFINDVFLVKADNIEEFEMQILNRWGDIMIILSNIHVGWDGTINGNQASDGTYFYQIKAKGFDQQLYQLSGFFQLVR</sequence>
<keyword evidence="3" id="KW-1185">Reference proteome</keyword>
<comment type="caution">
    <text evidence="2">The sequence shown here is derived from an EMBL/GenBank/DDBJ whole genome shotgun (WGS) entry which is preliminary data.</text>
</comment>
<dbReference type="InterPro" id="IPR045829">
    <property type="entry name" value="PKD_6"/>
</dbReference>
<dbReference type="RefSeq" id="WP_216714768.1">
    <property type="nucleotide sequence ID" value="NZ_JACVEL010000016.1"/>
</dbReference>
<evidence type="ECO:0000313" key="3">
    <source>
        <dbReference type="Proteomes" id="UP000652681"/>
    </source>
</evidence>
<feature type="domain" description="PKD" evidence="1">
    <location>
        <begin position="644"/>
        <end position="708"/>
    </location>
</feature>
<dbReference type="EMBL" id="JACVEL010000016">
    <property type="protein sequence ID" value="MBC9813812.1"/>
    <property type="molecule type" value="Genomic_DNA"/>
</dbReference>
<dbReference type="InterPro" id="IPR026341">
    <property type="entry name" value="T9SS_type_B"/>
</dbReference>
<dbReference type="Gene3D" id="2.60.40.10">
    <property type="entry name" value="Immunoglobulins"/>
    <property type="match status" value="1"/>
</dbReference>
<organism evidence="2 3">
    <name type="scientific">Taishania pollutisoli</name>
    <dbReference type="NCBI Taxonomy" id="2766479"/>
    <lineage>
        <taxon>Bacteria</taxon>
        <taxon>Pseudomonadati</taxon>
        <taxon>Bacteroidota</taxon>
        <taxon>Flavobacteriia</taxon>
        <taxon>Flavobacteriales</taxon>
        <taxon>Crocinitomicaceae</taxon>
        <taxon>Taishania</taxon>
    </lineage>
</organism>
<proteinExistence type="predicted"/>
<dbReference type="AlphaFoldDB" id="A0A8J6PEE0"/>
<evidence type="ECO:0000313" key="2">
    <source>
        <dbReference type="EMBL" id="MBC9813812.1"/>
    </source>
</evidence>
<dbReference type="InterPro" id="IPR022409">
    <property type="entry name" value="PKD/Chitinase_dom"/>
</dbReference>
<dbReference type="Proteomes" id="UP000652681">
    <property type="component" value="Unassembled WGS sequence"/>
</dbReference>
<dbReference type="InterPro" id="IPR013783">
    <property type="entry name" value="Ig-like_fold"/>
</dbReference>
<dbReference type="InterPro" id="IPR000601">
    <property type="entry name" value="PKD_dom"/>
</dbReference>
<name>A0A8J6PEE0_9FLAO</name>
<protein>
    <submittedName>
        <fullName evidence="2">Gliding motility-associated C-terminal domain-containing protein</fullName>
    </submittedName>
</protein>
<evidence type="ECO:0000259" key="1">
    <source>
        <dbReference type="PROSITE" id="PS50093"/>
    </source>
</evidence>
<gene>
    <name evidence="2" type="ORF">H9Y05_15155</name>
</gene>
<dbReference type="InterPro" id="IPR035986">
    <property type="entry name" value="PKD_dom_sf"/>
</dbReference>
<dbReference type="NCBIfam" id="TIGR04131">
    <property type="entry name" value="Bac_Flav_CTERM"/>
    <property type="match status" value="1"/>
</dbReference>
<dbReference type="SUPFAM" id="SSF49299">
    <property type="entry name" value="PKD domain"/>
    <property type="match status" value="1"/>
</dbReference>